<feature type="domain" description="Alanine racemase N-terminal" evidence="3">
    <location>
        <begin position="16"/>
        <end position="242"/>
    </location>
</feature>
<comment type="similarity">
    <text evidence="1">Belongs to the DSD1 family.</text>
</comment>
<dbReference type="Pfam" id="PF01168">
    <property type="entry name" value="Ala_racemase_N"/>
    <property type="match status" value="1"/>
</dbReference>
<evidence type="ECO:0000259" key="3">
    <source>
        <dbReference type="Pfam" id="PF01168"/>
    </source>
</evidence>
<dbReference type="PANTHER" id="PTHR28004:SF2">
    <property type="entry name" value="D-SERINE DEHYDRATASE"/>
    <property type="match status" value="1"/>
</dbReference>
<dbReference type="Gene3D" id="3.20.20.10">
    <property type="entry name" value="Alanine racemase"/>
    <property type="match status" value="1"/>
</dbReference>
<dbReference type="Pfam" id="PF14031">
    <property type="entry name" value="D-ser_dehydrat"/>
    <property type="match status" value="1"/>
</dbReference>
<dbReference type="Proteomes" id="UP001158576">
    <property type="component" value="Chromosome PAR"/>
</dbReference>
<evidence type="ECO:0000256" key="1">
    <source>
        <dbReference type="ARBA" id="ARBA00005323"/>
    </source>
</evidence>
<name>A0ABN7S0Z3_OIKDI</name>
<evidence type="ECO:0000313" key="6">
    <source>
        <dbReference type="Proteomes" id="UP001158576"/>
    </source>
</evidence>
<evidence type="ECO:0000259" key="4">
    <source>
        <dbReference type="Pfam" id="PF14031"/>
    </source>
</evidence>
<evidence type="ECO:0000313" key="5">
    <source>
        <dbReference type="EMBL" id="CAG5086400.1"/>
    </source>
</evidence>
<dbReference type="Gene3D" id="2.40.37.20">
    <property type="entry name" value="D-serine dehydratase-like domain"/>
    <property type="match status" value="1"/>
</dbReference>
<dbReference type="InterPro" id="IPR042208">
    <property type="entry name" value="D-ser_dehydrat-like_sf"/>
</dbReference>
<dbReference type="InterPro" id="IPR029066">
    <property type="entry name" value="PLP-binding_barrel"/>
</dbReference>
<proteinExistence type="inferred from homology"/>
<gene>
    <name evidence="5" type="ORF">OKIOD_LOCUS2758</name>
</gene>
<evidence type="ECO:0000256" key="2">
    <source>
        <dbReference type="ARBA" id="ARBA00023239"/>
    </source>
</evidence>
<dbReference type="InterPro" id="IPR026956">
    <property type="entry name" value="D-ser_dehydrat-like_dom"/>
</dbReference>
<organism evidence="5 6">
    <name type="scientific">Oikopleura dioica</name>
    <name type="common">Tunicate</name>
    <dbReference type="NCBI Taxonomy" id="34765"/>
    <lineage>
        <taxon>Eukaryota</taxon>
        <taxon>Metazoa</taxon>
        <taxon>Chordata</taxon>
        <taxon>Tunicata</taxon>
        <taxon>Appendicularia</taxon>
        <taxon>Copelata</taxon>
        <taxon>Oikopleuridae</taxon>
        <taxon>Oikopleura</taxon>
    </lineage>
</organism>
<dbReference type="SUPFAM" id="SSF51419">
    <property type="entry name" value="PLP-binding barrel"/>
    <property type="match status" value="1"/>
</dbReference>
<sequence>MKAFNFEDLSTPAFIVDLDVVKRNCQNMIDMAKKYDCVLRPHMKTHKTLEIGELMAPSKKKISVSTLAELEFFANGGFDDILFAIPITEDKLKRVKAIHEQKDVSILVNTVEVLEILEDCNKPWKVLIEVSTGYERSGINVEEEAKISKILSRLLAAPDRFTFMGIYNHCGHTYLRNKDSTVEKIEEMNKETVAKLKKLRDHLEDQFEDAAPIFIGTGSTPGCGQPVDEFGELDELHPGNYCFYDYCQETLGSCKEADIGAFVLSRVNSVFESYIVIDAGFLAISKDSPELDFGKVLAPNDDMFISGMSQEAGKLKLKSGDFDLRKDFNNQFFHPQIYYDML</sequence>
<accession>A0ABN7S0Z3</accession>
<dbReference type="InterPro" id="IPR001608">
    <property type="entry name" value="Ala_racemase_N"/>
</dbReference>
<keyword evidence="2" id="KW-0456">Lyase</keyword>
<dbReference type="EMBL" id="OU015568">
    <property type="protein sequence ID" value="CAG5086400.1"/>
    <property type="molecule type" value="Genomic_DNA"/>
</dbReference>
<feature type="domain" description="D-serine dehydratase-like" evidence="4">
    <location>
        <begin position="261"/>
        <end position="321"/>
    </location>
</feature>
<protein>
    <submittedName>
        <fullName evidence="5">Oidioi.mRNA.OKI2018_I69.PAR.g11200.t1.cds</fullName>
    </submittedName>
</protein>
<reference evidence="5 6" key="1">
    <citation type="submission" date="2021-04" db="EMBL/GenBank/DDBJ databases">
        <authorList>
            <person name="Bliznina A."/>
        </authorList>
    </citation>
    <scope>NUCLEOTIDE SEQUENCE [LARGE SCALE GENOMIC DNA]</scope>
</reference>
<dbReference type="InterPro" id="IPR051466">
    <property type="entry name" value="D-amino_acid_metab_enzyme"/>
</dbReference>
<dbReference type="PANTHER" id="PTHR28004">
    <property type="entry name" value="ZGC:162816-RELATED"/>
    <property type="match status" value="1"/>
</dbReference>
<keyword evidence="6" id="KW-1185">Reference proteome</keyword>